<dbReference type="GO" id="GO:0003723">
    <property type="term" value="F:RNA binding"/>
    <property type="evidence" value="ECO:0007669"/>
    <property type="project" value="TreeGrafter"/>
</dbReference>
<reference evidence="11" key="1">
    <citation type="submission" date="2025-08" db="UniProtKB">
        <authorList>
            <consortium name="RefSeq"/>
        </authorList>
    </citation>
    <scope>IDENTIFICATION</scope>
    <source>
        <tissue evidence="11">Whole body</tissue>
    </source>
</reference>
<dbReference type="GeneID" id="112693148"/>
<evidence type="ECO:0000256" key="7">
    <source>
        <dbReference type="ARBA" id="ARBA00035249"/>
    </source>
</evidence>
<evidence type="ECO:0000313" key="10">
    <source>
        <dbReference type="Proteomes" id="UP000694846"/>
    </source>
</evidence>
<dbReference type="CTD" id="37587"/>
<keyword evidence="4 9" id="KW-0689">Ribosomal protein</keyword>
<evidence type="ECO:0000256" key="4">
    <source>
        <dbReference type="ARBA" id="ARBA00022980"/>
    </source>
</evidence>
<sequence>MIAPFRSIIRTGNCVNLLFTRSLKSDLHIKWVRPEKISCWDAKKSGDLTPLSELDMTEFPLEYRNSEELKTANEYVRKVFSCNFMGRRFATQRFRQELIDKVKSNSLDSTSCEVQIASMTANIRNLQEHYKLFPRDKSSKIALKEIIDKRKKRLKFLRTWDYKKFEWLLEKLDLKYHPHPTYERVERKKSLRRLTSQWCEKVREQKLAEYRDKLNNEKEIFFKEKLESLEWIKKEEIECGAPQTITDADIEAARKQLEEWRALKSNKE</sequence>
<dbReference type="NCBIfam" id="TIGR00952">
    <property type="entry name" value="S15_bact"/>
    <property type="match status" value="1"/>
</dbReference>
<dbReference type="OrthoDB" id="441444at2759"/>
<gene>
    <name evidence="11" type="primary">LOC112693148</name>
</gene>
<dbReference type="InterPro" id="IPR005290">
    <property type="entry name" value="Ribosomal_uS15_bac-type"/>
</dbReference>
<evidence type="ECO:0000256" key="9">
    <source>
        <dbReference type="RuleBase" id="RU003919"/>
    </source>
</evidence>
<dbReference type="CDD" id="cd00677">
    <property type="entry name" value="S15_NS1_EPRS_RNA-bind"/>
    <property type="match status" value="1"/>
</dbReference>
<dbReference type="GO" id="GO:0032543">
    <property type="term" value="P:mitochondrial translation"/>
    <property type="evidence" value="ECO:0007669"/>
    <property type="project" value="TreeGrafter"/>
</dbReference>
<dbReference type="SMART" id="SM01387">
    <property type="entry name" value="Ribosomal_S15"/>
    <property type="match status" value="1"/>
</dbReference>
<evidence type="ECO:0000256" key="1">
    <source>
        <dbReference type="ARBA" id="ARBA00004173"/>
    </source>
</evidence>
<comment type="subcellular location">
    <subcellularLocation>
        <location evidence="1">Mitochondrion</location>
    </subcellularLocation>
</comment>
<accession>A0A8B8GLD7</accession>
<evidence type="ECO:0000256" key="2">
    <source>
        <dbReference type="ARBA" id="ARBA00008434"/>
    </source>
</evidence>
<dbReference type="Gene3D" id="1.10.287.10">
    <property type="entry name" value="S15/NS1, RNA-binding"/>
    <property type="match status" value="1"/>
</dbReference>
<organism evidence="10 11">
    <name type="scientific">Sipha flava</name>
    <name type="common">yellow sugarcane aphid</name>
    <dbReference type="NCBI Taxonomy" id="143950"/>
    <lineage>
        <taxon>Eukaryota</taxon>
        <taxon>Metazoa</taxon>
        <taxon>Ecdysozoa</taxon>
        <taxon>Arthropoda</taxon>
        <taxon>Hexapoda</taxon>
        <taxon>Insecta</taxon>
        <taxon>Pterygota</taxon>
        <taxon>Neoptera</taxon>
        <taxon>Paraneoptera</taxon>
        <taxon>Hemiptera</taxon>
        <taxon>Sternorrhyncha</taxon>
        <taxon>Aphidomorpha</taxon>
        <taxon>Aphidoidea</taxon>
        <taxon>Aphididae</taxon>
        <taxon>Sipha</taxon>
    </lineage>
</organism>
<keyword evidence="3" id="KW-0809">Transit peptide</keyword>
<dbReference type="GO" id="GO:0005763">
    <property type="term" value="C:mitochondrial small ribosomal subunit"/>
    <property type="evidence" value="ECO:0007669"/>
    <property type="project" value="TreeGrafter"/>
</dbReference>
<keyword evidence="10" id="KW-1185">Reference proteome</keyword>
<dbReference type="AlphaFoldDB" id="A0A8B8GLD7"/>
<dbReference type="InterPro" id="IPR052137">
    <property type="entry name" value="uS15_ribosomal"/>
</dbReference>
<dbReference type="InterPro" id="IPR000589">
    <property type="entry name" value="Ribosomal_uS15"/>
</dbReference>
<dbReference type="Proteomes" id="UP000694846">
    <property type="component" value="Unplaced"/>
</dbReference>
<dbReference type="InterPro" id="IPR009068">
    <property type="entry name" value="uS15_NS1_RNA-bd_sf"/>
</dbReference>
<dbReference type="SUPFAM" id="SSF47060">
    <property type="entry name" value="S15/NS1 RNA-binding domain"/>
    <property type="match status" value="1"/>
</dbReference>
<dbReference type="PANTHER" id="PTHR46685:SF1">
    <property type="entry name" value="SMALL RIBOSOMAL SUBUNIT PROTEIN US15M"/>
    <property type="match status" value="1"/>
</dbReference>
<evidence type="ECO:0000256" key="5">
    <source>
        <dbReference type="ARBA" id="ARBA00023128"/>
    </source>
</evidence>
<dbReference type="RefSeq" id="XP_025423868.1">
    <property type="nucleotide sequence ID" value="XM_025568083.1"/>
</dbReference>
<dbReference type="GO" id="GO:0003735">
    <property type="term" value="F:structural constituent of ribosome"/>
    <property type="evidence" value="ECO:0007669"/>
    <property type="project" value="InterPro"/>
</dbReference>
<keyword evidence="5" id="KW-0496">Mitochondrion</keyword>
<evidence type="ECO:0000256" key="3">
    <source>
        <dbReference type="ARBA" id="ARBA00022946"/>
    </source>
</evidence>
<proteinExistence type="inferred from homology"/>
<keyword evidence="6 9" id="KW-0687">Ribonucleoprotein</keyword>
<dbReference type="PANTHER" id="PTHR46685">
    <property type="entry name" value="28S RIBOSOMAL PROTEIN S15, MITOCHONDRIAL"/>
    <property type="match status" value="1"/>
</dbReference>
<protein>
    <recommendedName>
        <fullName evidence="7">Small ribosomal subunit protein uS15m</fullName>
    </recommendedName>
    <alternativeName>
        <fullName evidence="8">28S ribosomal protein S15, mitochondrial</fullName>
    </alternativeName>
</protein>
<dbReference type="HAMAP" id="MF_01343_B">
    <property type="entry name" value="Ribosomal_uS15_B"/>
    <property type="match status" value="1"/>
</dbReference>
<evidence type="ECO:0000313" key="11">
    <source>
        <dbReference type="RefSeq" id="XP_025423868.1"/>
    </source>
</evidence>
<evidence type="ECO:0000256" key="8">
    <source>
        <dbReference type="ARBA" id="ARBA00035528"/>
    </source>
</evidence>
<comment type="similarity">
    <text evidence="2 9">Belongs to the universal ribosomal protein uS15 family.</text>
</comment>
<evidence type="ECO:0000256" key="6">
    <source>
        <dbReference type="ARBA" id="ARBA00023274"/>
    </source>
</evidence>
<name>A0A8B8GLD7_9HEMI</name>
<dbReference type="Pfam" id="PF00312">
    <property type="entry name" value="Ribosomal_S15"/>
    <property type="match status" value="1"/>
</dbReference>